<keyword evidence="1" id="KW-0812">Transmembrane</keyword>
<dbReference type="Pfam" id="PF04224">
    <property type="entry name" value="DUF417"/>
    <property type="match status" value="1"/>
</dbReference>
<keyword evidence="1" id="KW-1133">Transmembrane helix</keyword>
<dbReference type="eggNOG" id="COG3059">
    <property type="taxonomic scope" value="Bacteria"/>
</dbReference>
<dbReference type="KEGG" id="rli:RLO149_c021330"/>
<dbReference type="InterPro" id="IPR007339">
    <property type="entry name" value="RclC-like"/>
</dbReference>
<dbReference type="OrthoDB" id="1118972at2"/>
<evidence type="ECO:0000256" key="1">
    <source>
        <dbReference type="SAM" id="Phobius"/>
    </source>
</evidence>
<dbReference type="PANTHER" id="PTHR40106:SF1">
    <property type="entry name" value="INNER MEMBRANE PROTEIN RCLC"/>
    <property type="match status" value="1"/>
</dbReference>
<feature type="transmembrane region" description="Helical" evidence="1">
    <location>
        <begin position="141"/>
        <end position="160"/>
    </location>
</feature>
<feature type="transmembrane region" description="Helical" evidence="1">
    <location>
        <begin position="65"/>
        <end position="92"/>
    </location>
</feature>
<dbReference type="EMBL" id="CP002623">
    <property type="protein sequence ID" value="AEI92817.1"/>
    <property type="molecule type" value="Genomic_DNA"/>
</dbReference>
<organism evidence="3 4">
    <name type="scientific">Roseobacter litoralis (strain ATCC 49566 / DSM 6996 / JCM 21268 / NBRC 15278 / OCh 149)</name>
    <dbReference type="NCBI Taxonomy" id="391595"/>
    <lineage>
        <taxon>Bacteria</taxon>
        <taxon>Pseudomonadati</taxon>
        <taxon>Pseudomonadota</taxon>
        <taxon>Alphaproteobacteria</taxon>
        <taxon>Rhodobacterales</taxon>
        <taxon>Roseobacteraceae</taxon>
        <taxon>Roseobacter</taxon>
    </lineage>
</organism>
<keyword evidence="4" id="KW-1185">Reference proteome</keyword>
<dbReference type="GO" id="GO:1901530">
    <property type="term" value="P:response to hypochlorite"/>
    <property type="evidence" value="ECO:0007669"/>
    <property type="project" value="TreeGrafter"/>
</dbReference>
<reference evidence="3 4" key="1">
    <citation type="journal article" date="2011" name="BMC Genomics">
        <title>Comparative genome analysis and genome-guided physiological analysis of Roseobacter litoralis.</title>
        <authorList>
            <person name="Kalhoefer D."/>
            <person name="Thole S."/>
            <person name="Voget S."/>
            <person name="Lehmann R."/>
            <person name="Liesegang H."/>
            <person name="Wollher A."/>
            <person name="Daniel R."/>
            <person name="Simon M."/>
            <person name="Brinkhoff T."/>
        </authorList>
    </citation>
    <scope>NUCLEOTIDE SEQUENCE [LARGE SCALE GENOMIC DNA]</scope>
    <source>
        <strain evidence="4">ATCC 49566 / DSM 6996 / JCM 21268 / NBRC 15278 / OCh 149</strain>
        <strain evidence="3">Och 149</strain>
    </source>
</reference>
<accession>A9HMR9</accession>
<dbReference type="EMBL" id="CP002623">
    <property type="protein sequence ID" value="AEI94109.1"/>
    <property type="molecule type" value="Genomic_DNA"/>
</dbReference>
<name>A9HMR9_ROSLO</name>
<proteinExistence type="predicted"/>
<protein>
    <submittedName>
        <fullName evidence="3">Putative inner membrane protein</fullName>
    </submittedName>
</protein>
<evidence type="ECO:0000313" key="3">
    <source>
        <dbReference type="EMBL" id="AEI94109.1"/>
    </source>
</evidence>
<feature type="transmembrane region" description="Helical" evidence="1">
    <location>
        <begin position="99"/>
        <end position="121"/>
    </location>
</feature>
<dbReference type="HOGENOM" id="CLU_102847_1_0_5"/>
<evidence type="ECO:0000313" key="4">
    <source>
        <dbReference type="Proteomes" id="UP000001353"/>
    </source>
</evidence>
<keyword evidence="1" id="KW-0472">Membrane</keyword>
<dbReference type="STRING" id="391595.RLO149_c007900"/>
<gene>
    <name evidence="2" type="ordered locus">RLO149_c007900</name>
    <name evidence="3" type="ordered locus">RLO149_c021330</name>
</gene>
<sequence length="166" mass="16948">MTHVTDTPAAAVNLADLGDTVANAGTHAIRFSSAIVLGWIGAMKFTAYEAGAIEGLVASSPLTSWLYSVFSLQGASNLIGSAEIAIALLLVVGAKFPKVALLGALGALATFFVTASFLFTAPVSEPSLGGFPALSVVPGQFLLKDIVLLAAALFLSGDALRRIARN</sequence>
<dbReference type="Proteomes" id="UP000001353">
    <property type="component" value="Chromosome"/>
</dbReference>
<dbReference type="RefSeq" id="WP_013960757.1">
    <property type="nucleotide sequence ID" value="NC_015730.1"/>
</dbReference>
<dbReference type="AlphaFoldDB" id="A9HMR9"/>
<dbReference type="KEGG" id="rli:RLO149_c007900"/>
<dbReference type="GO" id="GO:0005886">
    <property type="term" value="C:plasma membrane"/>
    <property type="evidence" value="ECO:0007669"/>
    <property type="project" value="TreeGrafter"/>
</dbReference>
<evidence type="ECO:0000313" key="2">
    <source>
        <dbReference type="EMBL" id="AEI92817.1"/>
    </source>
</evidence>
<dbReference type="PANTHER" id="PTHR40106">
    <property type="entry name" value="INNER MEMBRANE PROTEIN RCLC"/>
    <property type="match status" value="1"/>
</dbReference>